<protein>
    <submittedName>
        <fullName evidence="1">Uncharacterized protein</fullName>
    </submittedName>
</protein>
<accession>A0A0F9DQS5</accession>
<name>A0A0F9DQS5_9ZZZZ</name>
<sequence length="90" mass="10303">MDKKIVWKLEDGSIAVTTLAKGVDEERAIERCKPEGAIRMPDMDAKDLPSREFRHKWRHDGQKIFVDNSVADLPEPEATIEERLSALENK</sequence>
<gene>
    <name evidence="1" type="ORF">LCGC14_2459830</name>
</gene>
<evidence type="ECO:0000313" key="1">
    <source>
        <dbReference type="EMBL" id="KKL20001.1"/>
    </source>
</evidence>
<proteinExistence type="predicted"/>
<comment type="caution">
    <text evidence="1">The sequence shown here is derived from an EMBL/GenBank/DDBJ whole genome shotgun (WGS) entry which is preliminary data.</text>
</comment>
<reference evidence="1" key="1">
    <citation type="journal article" date="2015" name="Nature">
        <title>Complex archaea that bridge the gap between prokaryotes and eukaryotes.</title>
        <authorList>
            <person name="Spang A."/>
            <person name="Saw J.H."/>
            <person name="Jorgensen S.L."/>
            <person name="Zaremba-Niedzwiedzka K."/>
            <person name="Martijn J."/>
            <person name="Lind A.E."/>
            <person name="van Eijk R."/>
            <person name="Schleper C."/>
            <person name="Guy L."/>
            <person name="Ettema T.J."/>
        </authorList>
    </citation>
    <scope>NUCLEOTIDE SEQUENCE</scope>
</reference>
<organism evidence="1">
    <name type="scientific">marine sediment metagenome</name>
    <dbReference type="NCBI Taxonomy" id="412755"/>
    <lineage>
        <taxon>unclassified sequences</taxon>
        <taxon>metagenomes</taxon>
        <taxon>ecological metagenomes</taxon>
    </lineage>
</organism>
<dbReference type="EMBL" id="LAZR01038273">
    <property type="protein sequence ID" value="KKL20001.1"/>
    <property type="molecule type" value="Genomic_DNA"/>
</dbReference>
<dbReference type="AlphaFoldDB" id="A0A0F9DQS5"/>